<proteinExistence type="predicted"/>
<accession>A0A1Z4JGK1</accession>
<evidence type="ECO:0000313" key="2">
    <source>
        <dbReference type="Proteomes" id="UP000217895"/>
    </source>
</evidence>
<name>A0A1Z4JGK1_LEPBY</name>
<keyword evidence="2" id="KW-1185">Reference proteome</keyword>
<protein>
    <submittedName>
        <fullName evidence="1">Uncharacterized protein</fullName>
    </submittedName>
</protein>
<dbReference type="EMBL" id="AP018203">
    <property type="protein sequence ID" value="BAY55894.1"/>
    <property type="molecule type" value="Genomic_DNA"/>
</dbReference>
<reference evidence="1 2" key="1">
    <citation type="submission" date="2017-06" db="EMBL/GenBank/DDBJ databases">
        <title>Genome sequencing of cyanobaciteial culture collection at National Institute for Environmental Studies (NIES).</title>
        <authorList>
            <person name="Hirose Y."/>
            <person name="Shimura Y."/>
            <person name="Fujisawa T."/>
            <person name="Nakamura Y."/>
            <person name="Kawachi M."/>
        </authorList>
    </citation>
    <scope>NUCLEOTIDE SEQUENCE [LARGE SCALE GENOMIC DNA]</scope>
    <source>
        <strain evidence="1 2">NIES-2135</strain>
    </source>
</reference>
<gene>
    <name evidence="1" type="ORF">NIES2135_27190</name>
</gene>
<dbReference type="AlphaFoldDB" id="A0A1Z4JGK1"/>
<organism evidence="1 2">
    <name type="scientific">Leptolyngbya boryana NIES-2135</name>
    <dbReference type="NCBI Taxonomy" id="1973484"/>
    <lineage>
        <taxon>Bacteria</taxon>
        <taxon>Bacillati</taxon>
        <taxon>Cyanobacteriota</taxon>
        <taxon>Cyanophyceae</taxon>
        <taxon>Leptolyngbyales</taxon>
        <taxon>Leptolyngbyaceae</taxon>
        <taxon>Leptolyngbya group</taxon>
        <taxon>Leptolyngbya</taxon>
    </lineage>
</organism>
<dbReference type="Proteomes" id="UP000217895">
    <property type="component" value="Chromosome"/>
</dbReference>
<sequence length="44" mass="5329">MNKPQLPKFLIRRSIPTELYLLRLQLRQSNVIPFQRKENRHAKG</sequence>
<evidence type="ECO:0000313" key="1">
    <source>
        <dbReference type="EMBL" id="BAY55894.1"/>
    </source>
</evidence>